<evidence type="ECO:0000259" key="11">
    <source>
        <dbReference type="PROSITE" id="PS51195"/>
    </source>
</evidence>
<dbReference type="Pfam" id="PF21591">
    <property type="entry name" value="Hera_DD"/>
    <property type="match status" value="1"/>
</dbReference>
<evidence type="ECO:0000256" key="3">
    <source>
        <dbReference type="ARBA" id="ARBA00022806"/>
    </source>
</evidence>
<dbReference type="CDD" id="cd18787">
    <property type="entry name" value="SF2_C_DEAD"/>
    <property type="match status" value="1"/>
</dbReference>
<gene>
    <name evidence="12" type="ORF">ENS82_09545</name>
</gene>
<dbReference type="GO" id="GO:0005829">
    <property type="term" value="C:cytosol"/>
    <property type="evidence" value="ECO:0007669"/>
    <property type="project" value="TreeGrafter"/>
</dbReference>
<dbReference type="RefSeq" id="WP_409657606.1">
    <property type="nucleotide sequence ID" value="NZ_JBKBUW010000047.1"/>
</dbReference>
<dbReference type="Pfam" id="PF22231">
    <property type="entry name" value="Hera_RBD"/>
    <property type="match status" value="1"/>
</dbReference>
<sequence length="560" mass="61631">MEFSAFTLRPEVAQALQAKGFTTATPIQAAAIPLALEGKDVLGQARTGTGKTLAFGIPIANRLDAAHERGRAPRAFVLTPTRELALQVAKELEWLAPHLTITPIYGGTGYGKQAEALKRGTDVVVATPGRAIDYMEQRVLNLSKVEIVVLDEADEMLSMGFEEAVEQLLEATPPTRQTLLFSATLPTWARRLSERYQKAAIHINVIKDEAISYEEVAIQAPIHNRLSVLSDLLFAYAPERTIVFTSTKAECNDLALGLESRAHSAAPIHGDMGQIDRERVMERFRSGAVSVLVATDVAARGLDIPEVDLVVHYRLPDQNESYLHRSGRTGRAGRSGKVVILYGPREKRELETLERELKRNFKRVNPPTPEEVMAAKWAVLARRIAKQPEADKKLWREQAERLIAEGGVDAVAGMLALILGGAPTPKSLITGEENWVTVKLSGSRISVNRAVAVLKGAGAGEIGRIRLDGDVAAYVDIRPEDLGKLDHTALRDLRLTKATEVPAEARQSERQGQGFVRGQGKRQGQGRREGSGQRRSQGERPFEGQAEERREGERRRVVYR</sequence>
<dbReference type="GO" id="GO:0005524">
    <property type="term" value="F:ATP binding"/>
    <property type="evidence" value="ECO:0007669"/>
    <property type="project" value="UniProtKB-KW"/>
</dbReference>
<feature type="domain" description="DEAD-box RNA helicase Q" evidence="11">
    <location>
        <begin position="1"/>
        <end position="29"/>
    </location>
</feature>
<dbReference type="Pfam" id="PF00271">
    <property type="entry name" value="Helicase_C"/>
    <property type="match status" value="1"/>
</dbReference>
<dbReference type="PANTHER" id="PTHR47959">
    <property type="entry name" value="ATP-DEPENDENT RNA HELICASE RHLE-RELATED"/>
    <property type="match status" value="1"/>
</dbReference>
<dbReference type="InterPro" id="IPR001650">
    <property type="entry name" value="Helicase_C-like"/>
</dbReference>
<accession>A0A7C3HSG5</accession>
<feature type="compositionally biased region" description="Basic and acidic residues" evidence="8">
    <location>
        <begin position="526"/>
        <end position="560"/>
    </location>
</feature>
<proteinExistence type="inferred from homology"/>
<dbReference type="PANTHER" id="PTHR47959:SF1">
    <property type="entry name" value="ATP-DEPENDENT RNA HELICASE DBPA"/>
    <property type="match status" value="1"/>
</dbReference>
<dbReference type="InterPro" id="IPR014001">
    <property type="entry name" value="Helicase_ATP-bd"/>
</dbReference>
<evidence type="ECO:0000256" key="7">
    <source>
        <dbReference type="RuleBase" id="RU000492"/>
    </source>
</evidence>
<organism evidence="12">
    <name type="scientific">Meiothermus ruber</name>
    <dbReference type="NCBI Taxonomy" id="277"/>
    <lineage>
        <taxon>Bacteria</taxon>
        <taxon>Thermotogati</taxon>
        <taxon>Deinococcota</taxon>
        <taxon>Deinococci</taxon>
        <taxon>Thermales</taxon>
        <taxon>Thermaceae</taxon>
        <taxon>Meiothermus</taxon>
    </lineage>
</organism>
<feature type="region of interest" description="Disordered" evidence="8">
    <location>
        <begin position="501"/>
        <end position="560"/>
    </location>
</feature>
<dbReference type="GO" id="GO:0016787">
    <property type="term" value="F:hydrolase activity"/>
    <property type="evidence" value="ECO:0007669"/>
    <property type="project" value="UniProtKB-KW"/>
</dbReference>
<keyword evidence="1 7" id="KW-0547">Nucleotide-binding</keyword>
<dbReference type="InterPro" id="IPR000629">
    <property type="entry name" value="RNA-helicase_DEAD-box_CS"/>
</dbReference>
<evidence type="ECO:0000256" key="2">
    <source>
        <dbReference type="ARBA" id="ARBA00022801"/>
    </source>
</evidence>
<dbReference type="SMART" id="SM00487">
    <property type="entry name" value="DEXDc"/>
    <property type="match status" value="1"/>
</dbReference>
<evidence type="ECO:0000256" key="1">
    <source>
        <dbReference type="ARBA" id="ARBA00022741"/>
    </source>
</evidence>
<dbReference type="CDD" id="cd12938">
    <property type="entry name" value="GUCT_Hera"/>
    <property type="match status" value="1"/>
</dbReference>
<feature type="domain" description="Helicase C-terminal" evidence="10">
    <location>
        <begin position="228"/>
        <end position="373"/>
    </location>
</feature>
<feature type="short sequence motif" description="Q motif" evidence="6">
    <location>
        <begin position="1"/>
        <end position="29"/>
    </location>
</feature>
<feature type="domain" description="Helicase ATP-binding" evidence="9">
    <location>
        <begin position="32"/>
        <end position="203"/>
    </location>
</feature>
<dbReference type="PROSITE" id="PS51192">
    <property type="entry name" value="HELICASE_ATP_BIND_1"/>
    <property type="match status" value="1"/>
</dbReference>
<keyword evidence="3 7" id="KW-0347">Helicase</keyword>
<keyword evidence="2 7" id="KW-0378">Hydrolase</keyword>
<comment type="caution">
    <text evidence="12">The sequence shown here is derived from an EMBL/GenBank/DDBJ whole genome shotgun (WGS) entry which is preliminary data.</text>
</comment>
<evidence type="ECO:0000256" key="8">
    <source>
        <dbReference type="SAM" id="MobiDB-lite"/>
    </source>
</evidence>
<evidence type="ECO:0000256" key="5">
    <source>
        <dbReference type="ARBA" id="ARBA00038437"/>
    </source>
</evidence>
<dbReference type="CDD" id="cd00268">
    <property type="entry name" value="DEADc"/>
    <property type="match status" value="1"/>
</dbReference>
<dbReference type="PROSITE" id="PS51195">
    <property type="entry name" value="Q_MOTIF"/>
    <property type="match status" value="1"/>
</dbReference>
<dbReference type="SMART" id="SM00490">
    <property type="entry name" value="HELICc"/>
    <property type="match status" value="1"/>
</dbReference>
<dbReference type="PROSITE" id="PS51194">
    <property type="entry name" value="HELICASE_CTER"/>
    <property type="match status" value="1"/>
</dbReference>
<evidence type="ECO:0000256" key="6">
    <source>
        <dbReference type="PROSITE-ProRule" id="PRU00552"/>
    </source>
</evidence>
<dbReference type="AlphaFoldDB" id="A0A7C3HSG5"/>
<dbReference type="Gene3D" id="3.30.70.1800">
    <property type="match status" value="1"/>
</dbReference>
<dbReference type="InterPro" id="IPR054525">
    <property type="entry name" value="Hera_RBD"/>
</dbReference>
<dbReference type="Gene3D" id="6.10.250.710">
    <property type="match status" value="1"/>
</dbReference>
<keyword evidence="4 7" id="KW-0067">ATP-binding</keyword>
<dbReference type="InterPro" id="IPR011545">
    <property type="entry name" value="DEAD/DEAH_box_helicase_dom"/>
</dbReference>
<dbReference type="Gene3D" id="3.40.50.300">
    <property type="entry name" value="P-loop containing nucleotide triphosphate hydrolases"/>
    <property type="match status" value="2"/>
</dbReference>
<evidence type="ECO:0000259" key="9">
    <source>
        <dbReference type="PROSITE" id="PS51192"/>
    </source>
</evidence>
<dbReference type="GO" id="GO:0003724">
    <property type="term" value="F:RNA helicase activity"/>
    <property type="evidence" value="ECO:0007669"/>
    <property type="project" value="InterPro"/>
</dbReference>
<dbReference type="InterPro" id="IPR048768">
    <property type="entry name" value="Hera-like_DD"/>
</dbReference>
<reference evidence="12" key="1">
    <citation type="journal article" date="2020" name="mSystems">
        <title>Genome- and Community-Level Interaction Insights into Carbon Utilization and Element Cycling Functions of Hydrothermarchaeota in Hydrothermal Sediment.</title>
        <authorList>
            <person name="Zhou Z."/>
            <person name="Liu Y."/>
            <person name="Xu W."/>
            <person name="Pan J."/>
            <person name="Luo Z.H."/>
            <person name="Li M."/>
        </authorList>
    </citation>
    <scope>NUCLEOTIDE SEQUENCE [LARGE SCALE GENOMIC DNA]</scope>
    <source>
        <strain evidence="12">SpSt-524</strain>
    </source>
</reference>
<dbReference type="EMBL" id="DSWI01000019">
    <property type="protein sequence ID" value="HFG20942.1"/>
    <property type="molecule type" value="Genomic_DNA"/>
</dbReference>
<evidence type="ECO:0000256" key="4">
    <source>
        <dbReference type="ARBA" id="ARBA00022840"/>
    </source>
</evidence>
<dbReference type="InterPro" id="IPR050079">
    <property type="entry name" value="DEAD_box_RNA_helicase"/>
</dbReference>
<comment type="similarity">
    <text evidence="5 7">Belongs to the DEAD box helicase family.</text>
</comment>
<evidence type="ECO:0000259" key="10">
    <source>
        <dbReference type="PROSITE" id="PS51194"/>
    </source>
</evidence>
<protein>
    <submittedName>
        <fullName evidence="12">DEAD/DEAH box helicase</fullName>
    </submittedName>
</protein>
<dbReference type="GO" id="GO:0003676">
    <property type="term" value="F:nucleic acid binding"/>
    <property type="evidence" value="ECO:0007669"/>
    <property type="project" value="InterPro"/>
</dbReference>
<dbReference type="PROSITE" id="PS00039">
    <property type="entry name" value="DEAD_ATP_HELICASE"/>
    <property type="match status" value="1"/>
</dbReference>
<dbReference type="InterPro" id="IPR014014">
    <property type="entry name" value="RNA_helicase_DEAD_Q_motif"/>
</dbReference>
<dbReference type="InterPro" id="IPR027417">
    <property type="entry name" value="P-loop_NTPase"/>
</dbReference>
<dbReference type="InterPro" id="IPR044742">
    <property type="entry name" value="DEAD/DEAH_RhlB"/>
</dbReference>
<evidence type="ECO:0000313" key="12">
    <source>
        <dbReference type="EMBL" id="HFG20942.1"/>
    </source>
</evidence>
<dbReference type="SUPFAM" id="SSF52540">
    <property type="entry name" value="P-loop containing nucleoside triphosphate hydrolases"/>
    <property type="match status" value="1"/>
</dbReference>
<dbReference type="Pfam" id="PF00270">
    <property type="entry name" value="DEAD"/>
    <property type="match status" value="1"/>
</dbReference>
<name>A0A7C3HSG5_MEIRU</name>